<dbReference type="SUPFAM" id="SSF52540">
    <property type="entry name" value="P-loop containing nucleoside triphosphate hydrolases"/>
    <property type="match status" value="1"/>
</dbReference>
<sequence>MALVLMCGQPCSGKSTAAACLIKALEQQHGTPVILIDEPSLNLDRNHSYQDMPREKNLRGLLRSAVDRAVSKDSIVIVDSLNNIKGYRYELWCLARAAGILYCLLHCDVGELKCREWNQTRQQQGLPSYNDNIFDDLVRRFERPDGRNRWDSQLFEINPSIEEIHEGSQAIVKAVAFLSGDRTLMGLRNSQVLQPTIATQNVRTSETNSLYELDKATQEVVSSLVEAQAQGVGGVIRSVPIGEGLPVISSFVLLELHICLRRSVGLPELRRLRRTFLKLAGQSSLSGPPPPSDAKSAKRMFADYLNRELSSDSSR</sequence>
<evidence type="ECO:0000256" key="3">
    <source>
        <dbReference type="ARBA" id="ARBA00025768"/>
    </source>
</evidence>
<keyword evidence="1" id="KW-0547">Nucleotide-binding</keyword>
<dbReference type="InterPro" id="IPR027417">
    <property type="entry name" value="P-loop_NTPase"/>
</dbReference>
<proteinExistence type="inferred from homology"/>
<dbReference type="PANTHER" id="PTHR12435">
    <property type="match status" value="1"/>
</dbReference>
<evidence type="ECO:0000256" key="1">
    <source>
        <dbReference type="ARBA" id="ARBA00022741"/>
    </source>
</evidence>
<dbReference type="InterPro" id="IPR013641">
    <property type="entry name" value="KTI12/PSTK"/>
</dbReference>
<dbReference type="Gene3D" id="3.40.50.300">
    <property type="entry name" value="P-loop containing nucleotide triphosphate hydrolases"/>
    <property type="match status" value="1"/>
</dbReference>
<evidence type="ECO:0000313" key="5">
    <source>
        <dbReference type="Proteomes" id="UP001497522"/>
    </source>
</evidence>
<gene>
    <name evidence="4" type="ORF">CSSPJE1EN2_LOCUS3552</name>
</gene>
<evidence type="ECO:0008006" key="6">
    <source>
        <dbReference type="Google" id="ProtNLM"/>
    </source>
</evidence>
<dbReference type="EMBL" id="OZ023712">
    <property type="protein sequence ID" value="CAK9860557.1"/>
    <property type="molecule type" value="Genomic_DNA"/>
</dbReference>
<keyword evidence="5" id="KW-1185">Reference proteome</keyword>
<evidence type="ECO:0000256" key="2">
    <source>
        <dbReference type="ARBA" id="ARBA00022840"/>
    </source>
</evidence>
<organism evidence="4 5">
    <name type="scientific">Sphagnum jensenii</name>
    <dbReference type="NCBI Taxonomy" id="128206"/>
    <lineage>
        <taxon>Eukaryota</taxon>
        <taxon>Viridiplantae</taxon>
        <taxon>Streptophyta</taxon>
        <taxon>Embryophyta</taxon>
        <taxon>Bryophyta</taxon>
        <taxon>Sphagnophytina</taxon>
        <taxon>Sphagnopsida</taxon>
        <taxon>Sphagnales</taxon>
        <taxon>Sphagnaceae</taxon>
        <taxon>Sphagnum</taxon>
    </lineage>
</organism>
<evidence type="ECO:0000313" key="4">
    <source>
        <dbReference type="EMBL" id="CAK9860557.1"/>
    </source>
</evidence>
<name>A0ABP1ADE9_9BRYO</name>
<reference evidence="4" key="1">
    <citation type="submission" date="2024-03" db="EMBL/GenBank/DDBJ databases">
        <authorList>
            <consortium name="ELIXIR-Norway"/>
            <consortium name="Elixir Norway"/>
        </authorList>
    </citation>
    <scope>NUCLEOTIDE SEQUENCE</scope>
</reference>
<protein>
    <recommendedName>
        <fullName evidence="6">Protein KTI12 homolog</fullName>
    </recommendedName>
</protein>
<accession>A0ABP1ADE9</accession>
<dbReference type="Proteomes" id="UP001497522">
    <property type="component" value="Chromosome 11"/>
</dbReference>
<dbReference type="Pfam" id="PF08433">
    <property type="entry name" value="KTI12"/>
    <property type="match status" value="1"/>
</dbReference>
<keyword evidence="2" id="KW-0067">ATP-binding</keyword>
<comment type="similarity">
    <text evidence="3">Belongs to the KTI12 family.</text>
</comment>